<feature type="compositionally biased region" description="Polar residues" evidence="1">
    <location>
        <begin position="231"/>
        <end position="242"/>
    </location>
</feature>
<proteinExistence type="predicted"/>
<evidence type="ECO:0000313" key="2">
    <source>
        <dbReference type="EMBL" id="ETO68344.1"/>
    </source>
</evidence>
<protein>
    <submittedName>
        <fullName evidence="2">Uncharacterized protein</fullName>
    </submittedName>
</protein>
<dbReference type="AlphaFoldDB" id="A0A080ZNY3"/>
<dbReference type="InterPro" id="IPR052055">
    <property type="entry name" value="Hepadnavirus_pol/RT"/>
</dbReference>
<evidence type="ECO:0000313" key="3">
    <source>
        <dbReference type="Proteomes" id="UP000028582"/>
    </source>
</evidence>
<organism evidence="2 3">
    <name type="scientific">Phytophthora nicotianae P1976</name>
    <dbReference type="NCBI Taxonomy" id="1317066"/>
    <lineage>
        <taxon>Eukaryota</taxon>
        <taxon>Sar</taxon>
        <taxon>Stramenopiles</taxon>
        <taxon>Oomycota</taxon>
        <taxon>Peronosporomycetes</taxon>
        <taxon>Peronosporales</taxon>
        <taxon>Peronosporaceae</taxon>
        <taxon>Phytophthora</taxon>
    </lineage>
</organism>
<feature type="region of interest" description="Disordered" evidence="1">
    <location>
        <begin position="550"/>
        <end position="573"/>
    </location>
</feature>
<sequence>MSLRSGDYVLLHPEDTPALQGQFQYDEVVSARRSTVTLRSVGHEPEQQYSVGRAVPRKRKVDASEAAGSRVGEGMRKVVWFVHCGYTYYGQVVNYDGYDLLVGTFTGQKRVAVDHLTSEMYPVVAMIMGTRRWSSRVWPLSRLETVHDDLMDCILAGKDEFPVLPADLKEHVPQELSGISDRQVLWVDPTSGSTRTDSLSYVLRYIFYADGDAAHPQRGEVLGNSFCDEPSPSQGDNAQASPRTDFFNPLVDDDDGPVASEPQNSDGPPPQQPGLSTAIGANPLNTFVPGSRTSAASERPSTDAVGEEWQDLELIDLTSRYKPHLLGFYIKQYQTSTAGTRKRLREVADAAVETPTASKRSRMAFSPSSEQDRVHIALTAPIHKVPQSWSQLGSAARSFAAYAHATCDSVSVQLAITVVDFIAEVEGGGGQLVEEDLPVLVWWINDGLEKYRNAVGRGIATGGNSRISLIDRFSASNPELQGLVLSVLRERLLDGEQSKTNTVSIKPRHQGHFQMERTISKDVIESVSISKKSLVVSEYGDLVRENVRSMHAKQSSDRSPTCSTLGGGGGAGGRLDRGKFCKAGRPTPWTTGSPLHHSLFSSQLPIQTAINTVSELPGTASGCGTALPADTSKPLDLRPAQEVGEVDTGVPNPSIVQAILETKLQAEERQRDLVISKVLSECGVTIGDGSRCETPPSPDILDSSKQSALSQLVQRRRYSLPELVELVRGQTARDRRPNKALCPKRYDLLLRGYRHQRLLQSIATDGVCPGWLRPEPHQNKRPANHHSANRNLSVEIASIRKGQDASQYLVVNRDVAALWVNVQISPFGAVAKKDVDPSVEVRLIHDLSFPVGDSTNDASDKASFPDAHYTNVAAIARRIDECGELHPGVRVCIMKGDVKGAFRHLMLSSRSVRWMGGYIPDCRALVIDMPAPFGWSGSPPYYAAFGGAISWLVGRESPHSLTGGKNVDADPLFPYEWVDDHVLVEADTPGRLSVASAALRLAMMAVLGPRSNNEKMFSEWSTTAEVLGLVFDMEQKTVSMPAAKLLKAQTRVNALGHRKDVSRHELECLLGSLRHVSTCLRSARPFFQRLHLACKRAHDAERYPSQTLFDST</sequence>
<gene>
    <name evidence="2" type="ORF">F444_14804</name>
</gene>
<dbReference type="EMBL" id="ANJA01002684">
    <property type="protein sequence ID" value="ETO68344.1"/>
    <property type="molecule type" value="Genomic_DNA"/>
</dbReference>
<comment type="caution">
    <text evidence="2">The sequence shown here is derived from an EMBL/GenBank/DDBJ whole genome shotgun (WGS) entry which is preliminary data.</text>
</comment>
<dbReference type="Proteomes" id="UP000028582">
    <property type="component" value="Unassembled WGS sequence"/>
</dbReference>
<dbReference type="PANTHER" id="PTHR33050:SF7">
    <property type="entry name" value="RIBONUCLEASE H"/>
    <property type="match status" value="1"/>
</dbReference>
<reference evidence="2 3" key="1">
    <citation type="submission" date="2013-11" db="EMBL/GenBank/DDBJ databases">
        <title>The Genome Sequence of Phytophthora parasitica P1976.</title>
        <authorList>
            <consortium name="The Broad Institute Genomics Platform"/>
            <person name="Russ C."/>
            <person name="Tyler B."/>
            <person name="Panabieres F."/>
            <person name="Shan W."/>
            <person name="Tripathy S."/>
            <person name="Grunwald N."/>
            <person name="Machado M."/>
            <person name="Johnson C.S."/>
            <person name="Walker B."/>
            <person name="Young S."/>
            <person name="Zeng Q."/>
            <person name="Gargeya S."/>
            <person name="Fitzgerald M."/>
            <person name="Haas B."/>
            <person name="Abouelleil A."/>
            <person name="Allen A.W."/>
            <person name="Alvarado L."/>
            <person name="Arachchi H.M."/>
            <person name="Berlin A.M."/>
            <person name="Chapman S.B."/>
            <person name="Gainer-Dewar J."/>
            <person name="Goldberg J."/>
            <person name="Griggs A."/>
            <person name="Gujja S."/>
            <person name="Hansen M."/>
            <person name="Howarth C."/>
            <person name="Imamovic A."/>
            <person name="Ireland A."/>
            <person name="Larimer J."/>
            <person name="McCowan C."/>
            <person name="Murphy C."/>
            <person name="Pearson M."/>
            <person name="Poon T.W."/>
            <person name="Priest M."/>
            <person name="Roberts A."/>
            <person name="Saif S."/>
            <person name="Shea T."/>
            <person name="Sisk P."/>
            <person name="Sykes S."/>
            <person name="Wortman J."/>
            <person name="Nusbaum C."/>
            <person name="Birren B."/>
        </authorList>
    </citation>
    <scope>NUCLEOTIDE SEQUENCE [LARGE SCALE GENOMIC DNA]</scope>
    <source>
        <strain evidence="2 3">P1976</strain>
    </source>
</reference>
<dbReference type="PANTHER" id="PTHR33050">
    <property type="entry name" value="REVERSE TRANSCRIPTASE DOMAIN-CONTAINING PROTEIN"/>
    <property type="match status" value="1"/>
</dbReference>
<feature type="region of interest" description="Disordered" evidence="1">
    <location>
        <begin position="220"/>
        <end position="305"/>
    </location>
</feature>
<evidence type="ECO:0000256" key="1">
    <source>
        <dbReference type="SAM" id="MobiDB-lite"/>
    </source>
</evidence>
<accession>A0A080ZNY3</accession>
<name>A0A080ZNY3_PHYNI</name>